<name>A0A838L5N8_9SPHN</name>
<comment type="caution">
    <text evidence="2">The sequence shown here is derived from an EMBL/GenBank/DDBJ whole genome shotgun (WGS) entry which is preliminary data.</text>
</comment>
<dbReference type="Proteomes" id="UP000570166">
    <property type="component" value="Unassembled WGS sequence"/>
</dbReference>
<keyword evidence="1" id="KW-1133">Transmembrane helix</keyword>
<feature type="transmembrane region" description="Helical" evidence="1">
    <location>
        <begin position="43"/>
        <end position="61"/>
    </location>
</feature>
<keyword evidence="1" id="KW-0812">Transmembrane</keyword>
<evidence type="ECO:0000256" key="1">
    <source>
        <dbReference type="SAM" id="Phobius"/>
    </source>
</evidence>
<reference evidence="2 3" key="1">
    <citation type="submission" date="2020-07" db="EMBL/GenBank/DDBJ databases">
        <authorList>
            <person name="Sun Q."/>
        </authorList>
    </citation>
    <scope>NUCLEOTIDE SEQUENCE [LARGE SCALE GENOMIC DNA]</scope>
    <source>
        <strain evidence="2 3">CGMCC 1.13654</strain>
    </source>
</reference>
<keyword evidence="3" id="KW-1185">Reference proteome</keyword>
<gene>
    <name evidence="2" type="ORF">HZF05_09015</name>
</gene>
<keyword evidence="1" id="KW-0472">Membrane</keyword>
<dbReference type="RefSeq" id="WP_160365744.1">
    <property type="nucleotide sequence ID" value="NZ_JACEIB010000006.1"/>
</dbReference>
<accession>A0A838L5N8</accession>
<feature type="transmembrane region" description="Helical" evidence="1">
    <location>
        <begin position="6"/>
        <end position="31"/>
    </location>
</feature>
<dbReference type="AlphaFoldDB" id="A0A838L5N8"/>
<dbReference type="EMBL" id="JACEIB010000006">
    <property type="protein sequence ID" value="MBA2934240.1"/>
    <property type="molecule type" value="Genomic_DNA"/>
</dbReference>
<evidence type="ECO:0000313" key="3">
    <source>
        <dbReference type="Proteomes" id="UP000570166"/>
    </source>
</evidence>
<feature type="transmembrane region" description="Helical" evidence="1">
    <location>
        <begin position="138"/>
        <end position="159"/>
    </location>
</feature>
<organism evidence="2 3">
    <name type="scientific">Sphingomonas chungangi</name>
    <dbReference type="NCBI Taxonomy" id="2683589"/>
    <lineage>
        <taxon>Bacteria</taxon>
        <taxon>Pseudomonadati</taxon>
        <taxon>Pseudomonadota</taxon>
        <taxon>Alphaproteobacteria</taxon>
        <taxon>Sphingomonadales</taxon>
        <taxon>Sphingomonadaceae</taxon>
        <taxon>Sphingomonas</taxon>
    </lineage>
</organism>
<protein>
    <submittedName>
        <fullName evidence="2">Uncharacterized protein</fullName>
    </submittedName>
</protein>
<evidence type="ECO:0000313" key="2">
    <source>
        <dbReference type="EMBL" id="MBA2934240.1"/>
    </source>
</evidence>
<sequence>MGVFEFTFALNSVVLGLALTQIAAAAHKLLLAGRRAKWAAEPVLLAFIVLLVIVTVWLGAWDMRGETVITVGHVLLQITKLLTLYFASASVLPDFDGDHVDLFKYYDRTRLLSFGALIASLLLFIADQMVTYGLPNAMTIAIFARMVLYPILYISLIFIRARWFNILVLSFVILYYGWQTIGVQITT</sequence>
<feature type="transmembrane region" description="Helical" evidence="1">
    <location>
        <begin position="109"/>
        <end position="126"/>
    </location>
</feature>
<feature type="transmembrane region" description="Helical" evidence="1">
    <location>
        <begin position="166"/>
        <end position="185"/>
    </location>
</feature>
<proteinExistence type="predicted"/>